<accession>A0A1X1VZ36</accession>
<feature type="compositionally biased region" description="Gly residues" evidence="1">
    <location>
        <begin position="116"/>
        <end position="125"/>
    </location>
</feature>
<feature type="region of interest" description="Disordered" evidence="1">
    <location>
        <begin position="102"/>
        <end position="125"/>
    </location>
</feature>
<evidence type="ECO:0000256" key="1">
    <source>
        <dbReference type="SAM" id="MobiDB-lite"/>
    </source>
</evidence>
<dbReference type="EMBL" id="LQOY01000179">
    <property type="protein sequence ID" value="ORV75469.1"/>
    <property type="molecule type" value="Genomic_DNA"/>
</dbReference>
<comment type="caution">
    <text evidence="2">The sequence shown here is derived from an EMBL/GenBank/DDBJ whole genome shotgun (WGS) entry which is preliminary data.</text>
</comment>
<protein>
    <submittedName>
        <fullName evidence="2">Uncharacterized protein</fullName>
    </submittedName>
</protein>
<feature type="compositionally biased region" description="Polar residues" evidence="1">
    <location>
        <begin position="14"/>
        <end position="24"/>
    </location>
</feature>
<feature type="region of interest" description="Disordered" evidence="1">
    <location>
        <begin position="1"/>
        <end position="27"/>
    </location>
</feature>
<dbReference type="Proteomes" id="UP000193928">
    <property type="component" value="Unassembled WGS sequence"/>
</dbReference>
<gene>
    <name evidence="2" type="ORF">AWC08_00670</name>
</gene>
<keyword evidence="3" id="KW-1185">Reference proteome</keyword>
<evidence type="ECO:0000313" key="2">
    <source>
        <dbReference type="EMBL" id="ORV75469.1"/>
    </source>
</evidence>
<sequence>MAALAASARVARRTGSTGTRSGKPTDSRVAAFATVSARSPGAVFHSEAVRAGTSVATLSARPAVTVGAANSGRSAITPDAATPAVVPITTAIGGDISVAPTTAASPIPARTRAAGTSGGTGTRAG</sequence>
<proteinExistence type="predicted"/>
<dbReference type="AlphaFoldDB" id="A0A1X1VZ36"/>
<reference evidence="2 3" key="1">
    <citation type="submission" date="2016-01" db="EMBL/GenBank/DDBJ databases">
        <title>The new phylogeny of the genus Mycobacterium.</title>
        <authorList>
            <person name="Tarcisio F."/>
            <person name="Conor M."/>
            <person name="Antonella G."/>
            <person name="Elisabetta G."/>
            <person name="Giulia F.S."/>
            <person name="Sara T."/>
            <person name="Anna F."/>
            <person name="Clotilde B."/>
            <person name="Roberto B."/>
            <person name="Veronica D.S."/>
            <person name="Fabio R."/>
            <person name="Monica P."/>
            <person name="Olivier J."/>
            <person name="Enrico T."/>
            <person name="Nicola S."/>
        </authorList>
    </citation>
    <scope>NUCLEOTIDE SEQUENCE [LARGE SCALE GENOMIC DNA]</scope>
    <source>
        <strain evidence="2 3">DSM 44160</strain>
    </source>
</reference>
<name>A0A1X1VZ36_MYCGO</name>
<organism evidence="2 3">
    <name type="scientific">Mycobacterium gordonae</name>
    <dbReference type="NCBI Taxonomy" id="1778"/>
    <lineage>
        <taxon>Bacteria</taxon>
        <taxon>Bacillati</taxon>
        <taxon>Actinomycetota</taxon>
        <taxon>Actinomycetes</taxon>
        <taxon>Mycobacteriales</taxon>
        <taxon>Mycobacteriaceae</taxon>
        <taxon>Mycobacterium</taxon>
    </lineage>
</organism>
<evidence type="ECO:0000313" key="3">
    <source>
        <dbReference type="Proteomes" id="UP000193928"/>
    </source>
</evidence>